<comment type="caution">
    <text evidence="3">The sequence shown here is derived from an EMBL/GenBank/DDBJ whole genome shotgun (WGS) entry which is preliminary data.</text>
</comment>
<dbReference type="Gene3D" id="3.40.50.720">
    <property type="entry name" value="NAD(P)-binding Rossmann-like Domain"/>
    <property type="match status" value="1"/>
</dbReference>
<keyword evidence="4" id="KW-1185">Reference proteome</keyword>
<proteinExistence type="predicted"/>
<evidence type="ECO:0000256" key="1">
    <source>
        <dbReference type="ARBA" id="ARBA00023002"/>
    </source>
</evidence>
<dbReference type="GO" id="GO:0000166">
    <property type="term" value="F:nucleotide binding"/>
    <property type="evidence" value="ECO:0007669"/>
    <property type="project" value="InterPro"/>
</dbReference>
<sequence length="382" mass="42140">MYLLGMPERLRVAIVGSAARSDYLYGPLVRGLTDQVELVGVWGRSEGSARRLGESLGTPWFTDLATLMRETGAQIGIVSVAYAANGQVGLMAVEHGLHVLLETPIAHDLAEADAIIRAAKSRSLKVEVAEQFHRRPLEQIKLKLIQSGVFGRVYSSFNDFAGHGYHGVSVMRSYLGFDARPVRVVGLVRDYHLAPHWSFLANTRGERTETQEHGLVEFEGGQIGVFHWTSVGYDSALRWWRSSRFLAEKGMGITVGLGHDLDERLSLLTPDGEAPQFITLERRLERNDGGALRSIVAHTDDPVHPTAIWENPFQPARKGHGPQWHDDEIGVASCLMSLVDAVRTGSQPTYGAEQARLDQEIVLALQRSSQLGGQPVELPLER</sequence>
<dbReference type="InterPro" id="IPR050463">
    <property type="entry name" value="Gfo/Idh/MocA_oxidrdct_glycsds"/>
</dbReference>
<accession>A0A2I9CT55</accession>
<name>A0A2I9CT55_9DEIO</name>
<dbReference type="PANTHER" id="PTHR43818:SF11">
    <property type="entry name" value="BCDNA.GH03377"/>
    <property type="match status" value="1"/>
</dbReference>
<feature type="domain" description="Gfo/Idh/MocA-like oxidoreductase N-terminal" evidence="2">
    <location>
        <begin position="10"/>
        <end position="128"/>
    </location>
</feature>
<organism evidence="3 4">
    <name type="scientific">Deinococcus aerius</name>
    <dbReference type="NCBI Taxonomy" id="200253"/>
    <lineage>
        <taxon>Bacteria</taxon>
        <taxon>Thermotogati</taxon>
        <taxon>Deinococcota</taxon>
        <taxon>Deinococci</taxon>
        <taxon>Deinococcales</taxon>
        <taxon>Deinococcaceae</taxon>
        <taxon>Deinococcus</taxon>
    </lineage>
</organism>
<dbReference type="Pfam" id="PF01408">
    <property type="entry name" value="GFO_IDH_MocA"/>
    <property type="match status" value="1"/>
</dbReference>
<dbReference type="EMBL" id="BFAG01000003">
    <property type="protein sequence ID" value="GBF04923.1"/>
    <property type="molecule type" value="Genomic_DNA"/>
</dbReference>
<gene>
    <name evidence="3" type="ORF">DAERI_030089</name>
</gene>
<dbReference type="AlphaFoldDB" id="A0A2I9CT55"/>
<dbReference type="Gene3D" id="3.30.360.10">
    <property type="entry name" value="Dihydrodipicolinate Reductase, domain 2"/>
    <property type="match status" value="1"/>
</dbReference>
<keyword evidence="1" id="KW-0560">Oxidoreductase</keyword>
<evidence type="ECO:0000313" key="3">
    <source>
        <dbReference type="EMBL" id="GBF04923.1"/>
    </source>
</evidence>
<dbReference type="SUPFAM" id="SSF51735">
    <property type="entry name" value="NAD(P)-binding Rossmann-fold domains"/>
    <property type="match status" value="1"/>
</dbReference>
<evidence type="ECO:0000259" key="2">
    <source>
        <dbReference type="Pfam" id="PF01408"/>
    </source>
</evidence>
<dbReference type="InterPro" id="IPR036291">
    <property type="entry name" value="NAD(P)-bd_dom_sf"/>
</dbReference>
<protein>
    <submittedName>
        <fullName evidence="3">Oxidoreductase domain protein</fullName>
    </submittedName>
</protein>
<evidence type="ECO:0000313" key="4">
    <source>
        <dbReference type="Proteomes" id="UP000236569"/>
    </source>
</evidence>
<dbReference type="Proteomes" id="UP000236569">
    <property type="component" value="Unassembled WGS sequence"/>
</dbReference>
<dbReference type="PANTHER" id="PTHR43818">
    <property type="entry name" value="BCDNA.GH03377"/>
    <property type="match status" value="1"/>
</dbReference>
<dbReference type="GO" id="GO:0016491">
    <property type="term" value="F:oxidoreductase activity"/>
    <property type="evidence" value="ECO:0007669"/>
    <property type="project" value="UniProtKB-KW"/>
</dbReference>
<dbReference type="InterPro" id="IPR000683">
    <property type="entry name" value="Gfo/Idh/MocA-like_OxRdtase_N"/>
</dbReference>
<reference evidence="4" key="1">
    <citation type="submission" date="2018-01" db="EMBL/GenBank/DDBJ databases">
        <title>Draft Genome Sequence of the Radioresistant Bacterium Deinococcus aerius TR0125, Isolated from the Higher Atmosphere above Japan.</title>
        <authorList>
            <person name="Satoh K."/>
            <person name="Arai H."/>
            <person name="Sanzen T."/>
            <person name="Kawaguchi Y."/>
            <person name="Hayashi H."/>
            <person name="Yokobori S."/>
            <person name="Yamagishi A."/>
            <person name="Oono Y."/>
            <person name="Narumi I."/>
        </authorList>
    </citation>
    <scope>NUCLEOTIDE SEQUENCE [LARGE SCALE GENOMIC DNA]</scope>
    <source>
        <strain evidence="4">TR0125</strain>
    </source>
</reference>